<feature type="non-terminal residue" evidence="1">
    <location>
        <position position="1"/>
    </location>
</feature>
<name>A0A699S9B4_TANCI</name>
<accession>A0A699S9B4</accession>
<comment type="caution">
    <text evidence="1">The sequence shown here is derived from an EMBL/GenBank/DDBJ whole genome shotgun (WGS) entry which is preliminary data.</text>
</comment>
<dbReference type="EMBL" id="BKCJ011146733">
    <property type="protein sequence ID" value="GFC94051.1"/>
    <property type="molecule type" value="Genomic_DNA"/>
</dbReference>
<protein>
    <submittedName>
        <fullName evidence="1">Uncharacterized protein</fullName>
    </submittedName>
</protein>
<gene>
    <name evidence="1" type="ORF">Tci_866021</name>
</gene>
<sequence length="186" mass="21176">NKVKTFKLRRLKKVRTSQRVKTSDDTIIEDVSNQRRMIVELDRDEGVELIGRKFNFSKYIFDSLVRNVDSNSTFYIYPRFIQLLIQNQIGDLSTHTTKYISPALTQKVFVNMKRIWKGFSGVETPLFEGMLVGREDVEADIGEKQIPDHTDVAAAQEVVSIAALEDVLTAVLEDVNDEFIPSPAPP</sequence>
<dbReference type="AlphaFoldDB" id="A0A699S9B4"/>
<feature type="non-terminal residue" evidence="1">
    <location>
        <position position="186"/>
    </location>
</feature>
<reference evidence="1" key="1">
    <citation type="journal article" date="2019" name="Sci. Rep.">
        <title>Draft genome of Tanacetum cinerariifolium, the natural source of mosquito coil.</title>
        <authorList>
            <person name="Yamashiro T."/>
            <person name="Shiraishi A."/>
            <person name="Satake H."/>
            <person name="Nakayama K."/>
        </authorList>
    </citation>
    <scope>NUCLEOTIDE SEQUENCE</scope>
</reference>
<proteinExistence type="predicted"/>
<evidence type="ECO:0000313" key="1">
    <source>
        <dbReference type="EMBL" id="GFC94051.1"/>
    </source>
</evidence>
<organism evidence="1">
    <name type="scientific">Tanacetum cinerariifolium</name>
    <name type="common">Dalmatian daisy</name>
    <name type="synonym">Chrysanthemum cinerariifolium</name>
    <dbReference type="NCBI Taxonomy" id="118510"/>
    <lineage>
        <taxon>Eukaryota</taxon>
        <taxon>Viridiplantae</taxon>
        <taxon>Streptophyta</taxon>
        <taxon>Embryophyta</taxon>
        <taxon>Tracheophyta</taxon>
        <taxon>Spermatophyta</taxon>
        <taxon>Magnoliopsida</taxon>
        <taxon>eudicotyledons</taxon>
        <taxon>Gunneridae</taxon>
        <taxon>Pentapetalae</taxon>
        <taxon>asterids</taxon>
        <taxon>campanulids</taxon>
        <taxon>Asterales</taxon>
        <taxon>Asteraceae</taxon>
        <taxon>Asteroideae</taxon>
        <taxon>Anthemideae</taxon>
        <taxon>Anthemidinae</taxon>
        <taxon>Tanacetum</taxon>
    </lineage>
</organism>